<dbReference type="Pfam" id="PF13843">
    <property type="entry name" value="DDE_Tnp_1_7"/>
    <property type="match status" value="1"/>
</dbReference>
<evidence type="ECO:0000313" key="2">
    <source>
        <dbReference type="EMBL" id="JAS20233.1"/>
    </source>
</evidence>
<dbReference type="InterPro" id="IPR029526">
    <property type="entry name" value="PGBD"/>
</dbReference>
<dbReference type="PANTHER" id="PTHR46599">
    <property type="entry name" value="PIGGYBAC TRANSPOSABLE ELEMENT-DERIVED PROTEIN 4"/>
    <property type="match status" value="1"/>
</dbReference>
<accession>A0A1B6D3M0</accession>
<feature type="domain" description="PiggyBac transposable element-derived protein" evidence="1">
    <location>
        <begin position="2"/>
        <end position="214"/>
    </location>
</feature>
<dbReference type="AlphaFoldDB" id="A0A1B6D3M0"/>
<protein>
    <recommendedName>
        <fullName evidence="1">PiggyBac transposable element-derived protein domain-containing protein</fullName>
    </recommendedName>
</protein>
<name>A0A1B6D3M0_9HEMI</name>
<organism evidence="2">
    <name type="scientific">Clastoptera arizonana</name>
    <name type="common">Arizona spittle bug</name>
    <dbReference type="NCBI Taxonomy" id="38151"/>
    <lineage>
        <taxon>Eukaryota</taxon>
        <taxon>Metazoa</taxon>
        <taxon>Ecdysozoa</taxon>
        <taxon>Arthropoda</taxon>
        <taxon>Hexapoda</taxon>
        <taxon>Insecta</taxon>
        <taxon>Pterygota</taxon>
        <taxon>Neoptera</taxon>
        <taxon>Paraneoptera</taxon>
        <taxon>Hemiptera</taxon>
        <taxon>Auchenorrhyncha</taxon>
        <taxon>Cercopoidea</taxon>
        <taxon>Clastopteridae</taxon>
        <taxon>Clastoptera</taxon>
    </lineage>
</organism>
<gene>
    <name evidence="2" type="ORF">g.20194</name>
</gene>
<dbReference type="EMBL" id="GEDC01017065">
    <property type="protein sequence ID" value="JAS20233.1"/>
    <property type="molecule type" value="Transcribed_RNA"/>
</dbReference>
<reference evidence="2" key="1">
    <citation type="submission" date="2015-12" db="EMBL/GenBank/DDBJ databases">
        <title>De novo transcriptome assembly of four potential Pierce s Disease insect vectors from Arizona vineyards.</title>
        <authorList>
            <person name="Tassone E.E."/>
        </authorList>
    </citation>
    <scope>NUCLEOTIDE SEQUENCE</scope>
</reference>
<proteinExistence type="predicted"/>
<dbReference type="PANTHER" id="PTHR46599:SF3">
    <property type="entry name" value="PIGGYBAC TRANSPOSABLE ELEMENT-DERIVED PROTEIN 4"/>
    <property type="match status" value="1"/>
</dbReference>
<sequence>MKNQCAFIQYLPKNKHAHYGIKKFEVFDSKTNYIMYIELYSGNDYLKGDPPPFTEKVIIPKMEKSNLLAKYYHVFLDQFYTKVPLSKKRLDRKTYMTGTVNKNSKYLCKSVTSAKLEAKESIYFRREETLLVGFRQKATRKPVYILTTACHAEDKLIKSKKGLESIKPIVIDKYNQYMGGVDVSDKSIYHTSCSRMTSKYWKKLFFNFIDIYLFSANVLYVANTNKPLARKDSLVAIVDSLATPEPQPAVGPVGDCGDQHQITHLPRQLLRFCEVCSAKGIQKKSRY</sequence>
<evidence type="ECO:0000259" key="1">
    <source>
        <dbReference type="Pfam" id="PF13843"/>
    </source>
</evidence>